<dbReference type="InterPro" id="IPR004879">
    <property type="entry name" value="Ssp411-like_TRX"/>
</dbReference>
<dbReference type="SUPFAM" id="SSF48452">
    <property type="entry name" value="TPR-like"/>
    <property type="match status" value="1"/>
</dbReference>
<sequence length="393" mass="45367">MRTFKFLFLFVFQFVSCQNVQFEETLQIAFEKAKKENKLVFIEYYNSDCTICKSIEPLFSNPEMAKFYNSNFINYKINTNGGLQGADLEFMNSTGLKFQGVPFFLFFDTDKNFVHYSGAKAEVAYLIGIGKTALNPTARTGSLHEKYQSGDRSIRTLYAYADLVQLYQNDKLQNEISTALYAVYPKENLGTQQSYLILKNAVFSITNGFYIYWYDNRANLKGFEKGAKAGTESEQLERILLHSLRGDEKKSWSLAQISKAKEMILTLGLSNNPNDFLWETEATALYREGNTKEALRFFEEMLTAEKSNKYASLYITDFFMKLFMDKKELDLVKLELDTFSKSVEEVALQADIFYQEIVYYTKINDSKKASDLKAKALLFYEKHNLDATPINEM</sequence>
<dbReference type="Gene3D" id="3.40.30.10">
    <property type="entry name" value="Glutaredoxin"/>
    <property type="match status" value="1"/>
</dbReference>
<dbReference type="Proteomes" id="UP000625735">
    <property type="component" value="Unassembled WGS sequence"/>
</dbReference>
<reference evidence="2" key="2">
    <citation type="submission" date="2020-09" db="EMBL/GenBank/DDBJ databases">
        <authorList>
            <person name="Sun Q."/>
            <person name="Zhou Y."/>
        </authorList>
    </citation>
    <scope>NUCLEOTIDE SEQUENCE</scope>
    <source>
        <strain evidence="2">CGMCC 1.12506</strain>
    </source>
</reference>
<name>A0A917DAB8_9FLAO</name>
<keyword evidence="3" id="KW-1185">Reference proteome</keyword>
<dbReference type="InterPro" id="IPR036249">
    <property type="entry name" value="Thioredoxin-like_sf"/>
</dbReference>
<protein>
    <recommendedName>
        <fullName evidence="1">Spermatogenesis-associated protein 20-like TRX domain-containing protein</fullName>
    </recommendedName>
</protein>
<dbReference type="AlphaFoldDB" id="A0A917DAB8"/>
<feature type="domain" description="Spermatogenesis-associated protein 20-like TRX" evidence="1">
    <location>
        <begin position="19"/>
        <end position="79"/>
    </location>
</feature>
<dbReference type="InterPro" id="IPR011990">
    <property type="entry name" value="TPR-like_helical_dom_sf"/>
</dbReference>
<dbReference type="SUPFAM" id="SSF52833">
    <property type="entry name" value="Thioredoxin-like"/>
    <property type="match status" value="1"/>
</dbReference>
<dbReference type="RefSeq" id="WP_188360901.1">
    <property type="nucleotide sequence ID" value="NZ_BMFG01000001.1"/>
</dbReference>
<dbReference type="Pfam" id="PF03190">
    <property type="entry name" value="Thioredox_DsbH"/>
    <property type="match status" value="1"/>
</dbReference>
<evidence type="ECO:0000313" key="3">
    <source>
        <dbReference type="Proteomes" id="UP000625735"/>
    </source>
</evidence>
<proteinExistence type="predicted"/>
<gene>
    <name evidence="2" type="ORF">GCM10011343_04710</name>
</gene>
<evidence type="ECO:0000313" key="2">
    <source>
        <dbReference type="EMBL" id="GGD16951.1"/>
    </source>
</evidence>
<organism evidence="2 3">
    <name type="scientific">Flavobacterium orientale</name>
    <dbReference type="NCBI Taxonomy" id="1756020"/>
    <lineage>
        <taxon>Bacteria</taxon>
        <taxon>Pseudomonadati</taxon>
        <taxon>Bacteroidota</taxon>
        <taxon>Flavobacteriia</taxon>
        <taxon>Flavobacteriales</taxon>
        <taxon>Flavobacteriaceae</taxon>
        <taxon>Flavobacterium</taxon>
    </lineage>
</organism>
<reference evidence="2" key="1">
    <citation type="journal article" date="2014" name="Int. J. Syst. Evol. Microbiol.">
        <title>Complete genome sequence of Corynebacterium casei LMG S-19264T (=DSM 44701T), isolated from a smear-ripened cheese.</title>
        <authorList>
            <consortium name="US DOE Joint Genome Institute (JGI-PGF)"/>
            <person name="Walter F."/>
            <person name="Albersmeier A."/>
            <person name="Kalinowski J."/>
            <person name="Ruckert C."/>
        </authorList>
    </citation>
    <scope>NUCLEOTIDE SEQUENCE</scope>
    <source>
        <strain evidence="2">CGMCC 1.12506</strain>
    </source>
</reference>
<comment type="caution">
    <text evidence="2">The sequence shown here is derived from an EMBL/GenBank/DDBJ whole genome shotgun (WGS) entry which is preliminary data.</text>
</comment>
<evidence type="ECO:0000259" key="1">
    <source>
        <dbReference type="Pfam" id="PF03190"/>
    </source>
</evidence>
<dbReference type="EMBL" id="BMFG01000001">
    <property type="protein sequence ID" value="GGD16951.1"/>
    <property type="molecule type" value="Genomic_DNA"/>
</dbReference>
<accession>A0A917DAB8</accession>